<keyword evidence="4" id="KW-1185">Reference proteome</keyword>
<reference evidence="4" key="2">
    <citation type="submission" date="2009-11" db="EMBL/GenBank/DDBJ databases">
        <title>The Genome Sequence of Allomyces macrogynus strain ATCC 38327.</title>
        <authorList>
            <consortium name="The Broad Institute Genome Sequencing Platform"/>
            <person name="Russ C."/>
            <person name="Cuomo C."/>
            <person name="Shea T."/>
            <person name="Young S.K."/>
            <person name="Zeng Q."/>
            <person name="Koehrsen M."/>
            <person name="Haas B."/>
            <person name="Borodovsky M."/>
            <person name="Guigo R."/>
            <person name="Alvarado L."/>
            <person name="Berlin A."/>
            <person name="Borenstein D."/>
            <person name="Chen Z."/>
            <person name="Engels R."/>
            <person name="Freedman E."/>
            <person name="Gellesch M."/>
            <person name="Goldberg J."/>
            <person name="Griggs A."/>
            <person name="Gujja S."/>
            <person name="Heiman D."/>
            <person name="Hepburn T."/>
            <person name="Howarth C."/>
            <person name="Jen D."/>
            <person name="Larson L."/>
            <person name="Lewis B."/>
            <person name="Mehta T."/>
            <person name="Park D."/>
            <person name="Pearson M."/>
            <person name="Roberts A."/>
            <person name="Saif S."/>
            <person name="Shenoy N."/>
            <person name="Sisk P."/>
            <person name="Stolte C."/>
            <person name="Sykes S."/>
            <person name="Walk T."/>
            <person name="White J."/>
            <person name="Yandava C."/>
            <person name="Burger G."/>
            <person name="Gray M.W."/>
            <person name="Holland P.W.H."/>
            <person name="King N."/>
            <person name="Lang F.B.F."/>
            <person name="Roger A.J."/>
            <person name="Ruiz-Trillo I."/>
            <person name="Lander E."/>
            <person name="Nusbaum C."/>
        </authorList>
    </citation>
    <scope>NUCLEOTIDE SEQUENCE [LARGE SCALE GENOMIC DNA]</scope>
    <source>
        <strain evidence="4">ATCC 38327</strain>
    </source>
</reference>
<feature type="transmembrane region" description="Helical" evidence="2">
    <location>
        <begin position="45"/>
        <end position="69"/>
    </location>
</feature>
<dbReference type="Proteomes" id="UP000054350">
    <property type="component" value="Unassembled WGS sequence"/>
</dbReference>
<dbReference type="eggNOG" id="ENOG502S5A2">
    <property type="taxonomic scope" value="Eukaryota"/>
</dbReference>
<feature type="coiled-coil region" evidence="1">
    <location>
        <begin position="94"/>
        <end position="145"/>
    </location>
</feature>
<evidence type="ECO:0000313" key="3">
    <source>
        <dbReference type="EMBL" id="KNE60439.1"/>
    </source>
</evidence>
<dbReference type="AlphaFoldDB" id="A0A0L0SDD1"/>
<proteinExistence type="predicted"/>
<dbReference type="OMA" id="ASHEHVN"/>
<evidence type="ECO:0000256" key="2">
    <source>
        <dbReference type="SAM" id="Phobius"/>
    </source>
</evidence>
<dbReference type="OrthoDB" id="5331396at2759"/>
<dbReference type="STRING" id="578462.A0A0L0SDD1"/>
<keyword evidence="2" id="KW-0472">Membrane</keyword>
<protein>
    <submittedName>
        <fullName evidence="3">Uncharacterized protein</fullName>
    </submittedName>
</protein>
<dbReference type="VEuPathDB" id="FungiDB:AMAG_05827"/>
<gene>
    <name evidence="3" type="ORF">AMAG_05827</name>
</gene>
<reference evidence="3 4" key="1">
    <citation type="submission" date="2009-11" db="EMBL/GenBank/DDBJ databases">
        <title>Annotation of Allomyces macrogynus ATCC 38327.</title>
        <authorList>
            <consortium name="The Broad Institute Genome Sequencing Platform"/>
            <person name="Russ C."/>
            <person name="Cuomo C."/>
            <person name="Burger G."/>
            <person name="Gray M.W."/>
            <person name="Holland P.W.H."/>
            <person name="King N."/>
            <person name="Lang F.B.F."/>
            <person name="Roger A.J."/>
            <person name="Ruiz-Trillo I."/>
            <person name="Young S.K."/>
            <person name="Zeng Q."/>
            <person name="Gargeya S."/>
            <person name="Fitzgerald M."/>
            <person name="Haas B."/>
            <person name="Abouelleil A."/>
            <person name="Alvarado L."/>
            <person name="Arachchi H.M."/>
            <person name="Berlin A."/>
            <person name="Chapman S.B."/>
            <person name="Gearin G."/>
            <person name="Goldberg J."/>
            <person name="Griggs A."/>
            <person name="Gujja S."/>
            <person name="Hansen M."/>
            <person name="Heiman D."/>
            <person name="Howarth C."/>
            <person name="Larimer J."/>
            <person name="Lui A."/>
            <person name="MacDonald P.J.P."/>
            <person name="McCowen C."/>
            <person name="Montmayeur A."/>
            <person name="Murphy C."/>
            <person name="Neiman D."/>
            <person name="Pearson M."/>
            <person name="Priest M."/>
            <person name="Roberts A."/>
            <person name="Saif S."/>
            <person name="Shea T."/>
            <person name="Sisk P."/>
            <person name="Stolte C."/>
            <person name="Sykes S."/>
            <person name="Wortman J."/>
            <person name="Nusbaum C."/>
            <person name="Birren B."/>
        </authorList>
    </citation>
    <scope>NUCLEOTIDE SEQUENCE [LARGE SCALE GENOMIC DNA]</scope>
    <source>
        <strain evidence="3 4">ATCC 38327</strain>
    </source>
</reference>
<evidence type="ECO:0000256" key="1">
    <source>
        <dbReference type="SAM" id="Coils"/>
    </source>
</evidence>
<evidence type="ECO:0000313" key="4">
    <source>
        <dbReference type="Proteomes" id="UP000054350"/>
    </source>
</evidence>
<name>A0A0L0SDD1_ALLM3</name>
<dbReference type="PANTHER" id="PTHR37849">
    <property type="entry name" value="YALI0E11605P"/>
    <property type="match status" value="1"/>
</dbReference>
<dbReference type="PANTHER" id="PTHR37849:SF1">
    <property type="entry name" value="YALI0E11605P"/>
    <property type="match status" value="1"/>
</dbReference>
<accession>A0A0L0SDD1</accession>
<keyword evidence="1" id="KW-0175">Coiled coil</keyword>
<dbReference type="EMBL" id="GG745336">
    <property type="protein sequence ID" value="KNE60439.1"/>
    <property type="molecule type" value="Genomic_DNA"/>
</dbReference>
<sequence length="157" mass="17078">MFRTPAFRRLLTTASTTAPAAAEAAPAAAATFRNTPLPPPKKPVGAIRGGVIGFLLGIVLAGTAGYYYLVDDYQVYSNALLNNVEQLGGSVESIRASLKKADKLETEVKALKDNAAKRDELEKARKELLKALDNLTIEHLELKTRVWAAEQDIKKQQ</sequence>
<organism evidence="3 4">
    <name type="scientific">Allomyces macrogynus (strain ATCC 38327)</name>
    <name type="common">Allomyces javanicus var. macrogynus</name>
    <dbReference type="NCBI Taxonomy" id="578462"/>
    <lineage>
        <taxon>Eukaryota</taxon>
        <taxon>Fungi</taxon>
        <taxon>Fungi incertae sedis</taxon>
        <taxon>Blastocladiomycota</taxon>
        <taxon>Blastocladiomycetes</taxon>
        <taxon>Blastocladiales</taxon>
        <taxon>Blastocladiaceae</taxon>
        <taxon>Allomyces</taxon>
    </lineage>
</organism>
<keyword evidence="2" id="KW-1133">Transmembrane helix</keyword>
<keyword evidence="2" id="KW-0812">Transmembrane</keyword>